<dbReference type="AlphaFoldDB" id="A0A5P1F7Z9"/>
<name>A0A5P1F7Z9_ASPOF</name>
<gene>
    <name evidence="2" type="ORF">A4U43_C03F4950</name>
</gene>
<sequence length="229" mass="25265">MDVHSNAAVSGNVVDDFLSFDNMEGGGGVSLEWLSVFVEDCLNGGFPTPAPTTATHQTASPVDSQHESPKPTQATKDPTPVPSKTRTKRRKINTNQTNSLHSFHVSLSSSDPPPLLPQAYWLADSELIFPKKETENNKSPSPQLKPQGQEYYKFVSLLWLVERSKFEKGMSWSGLRFGMALDFLSLKGGNKELSNSVIWAAQSFDDEPLLMMDKVTVMCGKQKKNSSEV</sequence>
<dbReference type="Proteomes" id="UP000243459">
    <property type="component" value="Chromosome 3"/>
</dbReference>
<keyword evidence="3" id="KW-1185">Reference proteome</keyword>
<reference evidence="3" key="1">
    <citation type="journal article" date="2017" name="Nat. Commun.">
        <title>The asparagus genome sheds light on the origin and evolution of a young Y chromosome.</title>
        <authorList>
            <person name="Harkess A."/>
            <person name="Zhou J."/>
            <person name="Xu C."/>
            <person name="Bowers J.E."/>
            <person name="Van der Hulst R."/>
            <person name="Ayyampalayam S."/>
            <person name="Mercati F."/>
            <person name="Riccardi P."/>
            <person name="McKain M.R."/>
            <person name="Kakrana A."/>
            <person name="Tang H."/>
            <person name="Ray J."/>
            <person name="Groenendijk J."/>
            <person name="Arikit S."/>
            <person name="Mathioni S.M."/>
            <person name="Nakano M."/>
            <person name="Shan H."/>
            <person name="Telgmann-Rauber A."/>
            <person name="Kanno A."/>
            <person name="Yue Z."/>
            <person name="Chen H."/>
            <person name="Li W."/>
            <person name="Chen Y."/>
            <person name="Xu X."/>
            <person name="Zhang Y."/>
            <person name="Luo S."/>
            <person name="Chen H."/>
            <person name="Gao J."/>
            <person name="Mao Z."/>
            <person name="Pires J.C."/>
            <person name="Luo M."/>
            <person name="Kudrna D."/>
            <person name="Wing R.A."/>
            <person name="Meyers B.C."/>
            <person name="Yi K."/>
            <person name="Kong H."/>
            <person name="Lavrijsen P."/>
            <person name="Sunseri F."/>
            <person name="Falavigna A."/>
            <person name="Ye Y."/>
            <person name="Leebens-Mack J.H."/>
            <person name="Chen G."/>
        </authorList>
    </citation>
    <scope>NUCLEOTIDE SEQUENCE [LARGE SCALE GENOMIC DNA]</scope>
    <source>
        <strain evidence="3">cv. DH0086</strain>
    </source>
</reference>
<feature type="region of interest" description="Disordered" evidence="1">
    <location>
        <begin position="48"/>
        <end position="95"/>
    </location>
</feature>
<protein>
    <submittedName>
        <fullName evidence="2">Uncharacterized protein</fullName>
    </submittedName>
</protein>
<accession>A0A5P1F7Z9</accession>
<evidence type="ECO:0000313" key="2">
    <source>
        <dbReference type="EMBL" id="ONK74312.1"/>
    </source>
</evidence>
<dbReference type="Gramene" id="ONK74312">
    <property type="protein sequence ID" value="ONK74312"/>
    <property type="gene ID" value="A4U43_C03F4950"/>
</dbReference>
<dbReference type="EMBL" id="CM007383">
    <property type="protein sequence ID" value="ONK74312.1"/>
    <property type="molecule type" value="Genomic_DNA"/>
</dbReference>
<proteinExistence type="predicted"/>
<organism evidence="2 3">
    <name type="scientific">Asparagus officinalis</name>
    <name type="common">Garden asparagus</name>
    <dbReference type="NCBI Taxonomy" id="4686"/>
    <lineage>
        <taxon>Eukaryota</taxon>
        <taxon>Viridiplantae</taxon>
        <taxon>Streptophyta</taxon>
        <taxon>Embryophyta</taxon>
        <taxon>Tracheophyta</taxon>
        <taxon>Spermatophyta</taxon>
        <taxon>Magnoliopsida</taxon>
        <taxon>Liliopsida</taxon>
        <taxon>Asparagales</taxon>
        <taxon>Asparagaceae</taxon>
        <taxon>Asparagoideae</taxon>
        <taxon>Asparagus</taxon>
    </lineage>
</organism>
<evidence type="ECO:0000313" key="3">
    <source>
        <dbReference type="Proteomes" id="UP000243459"/>
    </source>
</evidence>
<evidence type="ECO:0000256" key="1">
    <source>
        <dbReference type="SAM" id="MobiDB-lite"/>
    </source>
</evidence>